<name>A0AAJ1T2N7_9BACI</name>
<keyword evidence="7 12" id="KW-0378">Hydrolase</keyword>
<evidence type="ECO:0000259" key="17">
    <source>
        <dbReference type="SMART" id="SM00849"/>
    </source>
</evidence>
<keyword evidence="8 16" id="KW-0862">Zinc</keyword>
<dbReference type="FunFam" id="3.10.20.580:FF:000001">
    <property type="entry name" value="Ribonuclease J"/>
    <property type="match status" value="1"/>
</dbReference>
<dbReference type="SMART" id="SM00849">
    <property type="entry name" value="Lactamase_B"/>
    <property type="match status" value="1"/>
</dbReference>
<dbReference type="Gene3D" id="3.10.20.580">
    <property type="match status" value="1"/>
</dbReference>
<comment type="subunit">
    <text evidence="12">Homodimer, may be a subunit of the RNA degradosome.</text>
</comment>
<dbReference type="InterPro" id="IPR004613">
    <property type="entry name" value="RNase_J"/>
</dbReference>
<dbReference type="CDD" id="cd07714">
    <property type="entry name" value="RNaseJ_MBL-fold"/>
    <property type="match status" value="1"/>
</dbReference>
<evidence type="ECO:0000256" key="2">
    <source>
        <dbReference type="ARBA" id="ARBA00022490"/>
    </source>
</evidence>
<dbReference type="PROSITE" id="PS01292">
    <property type="entry name" value="UPF0036"/>
    <property type="match status" value="1"/>
</dbReference>
<dbReference type="HAMAP" id="MF_01491">
    <property type="entry name" value="RNase_J_bact"/>
    <property type="match status" value="1"/>
</dbReference>
<dbReference type="InterPro" id="IPR001279">
    <property type="entry name" value="Metallo-B-lactamas"/>
</dbReference>
<dbReference type="PANTHER" id="PTHR43694:SF1">
    <property type="entry name" value="RIBONUCLEASE J"/>
    <property type="match status" value="1"/>
</dbReference>
<keyword evidence="2 12" id="KW-0963">Cytoplasm</keyword>
<keyword evidence="3 12" id="KW-0698">rRNA processing</keyword>
<comment type="cofactor">
    <cofactor evidence="13 16">
        <name>Zn(2+)</name>
        <dbReference type="ChEBI" id="CHEBI:29105"/>
    </cofactor>
    <text evidence="13 16">Binds 2 Zn(2+) ions per subunit. It is not clear if Zn(2+) or Mg(2+) is physiologically important.</text>
</comment>
<dbReference type="NCBIfam" id="NF047419">
    <property type="entry name" value="RNase_J1_RnjA"/>
    <property type="match status" value="1"/>
</dbReference>
<dbReference type="RefSeq" id="WP_307256803.1">
    <property type="nucleotide sequence ID" value="NZ_JAUSUC010000011.1"/>
</dbReference>
<comment type="cofactor">
    <cofactor evidence="16">
        <name>Ca(2+)</name>
        <dbReference type="ChEBI" id="CHEBI:29108"/>
    </cofactor>
    <text evidence="16">Binds 1 Ca(2+) cation per subunit. Seen in 1 crystal structure, it is not clear if it is physiologically important.</text>
</comment>
<dbReference type="Pfam" id="PF22505">
    <property type="entry name" value="RNase_J_b_CASP"/>
    <property type="match status" value="1"/>
</dbReference>
<dbReference type="EMBL" id="JAUSUC010000011">
    <property type="protein sequence ID" value="MDQ0214809.1"/>
    <property type="molecule type" value="Genomic_DNA"/>
</dbReference>
<organism evidence="18 19">
    <name type="scientific">Oikeobacillus pervagus</name>
    <dbReference type="NCBI Taxonomy" id="1325931"/>
    <lineage>
        <taxon>Bacteria</taxon>
        <taxon>Bacillati</taxon>
        <taxon>Bacillota</taxon>
        <taxon>Bacilli</taxon>
        <taxon>Bacillales</taxon>
        <taxon>Bacillaceae</taxon>
        <taxon>Oikeobacillus</taxon>
    </lineage>
</organism>
<dbReference type="PIRSF" id="PIRSF004803">
    <property type="entry name" value="RnjA"/>
    <property type="match status" value="1"/>
</dbReference>
<evidence type="ECO:0000256" key="10">
    <source>
        <dbReference type="ARBA" id="ARBA00022884"/>
    </source>
</evidence>
<gene>
    <name evidence="12" type="primary">rnj</name>
    <name evidence="18" type="ORF">J2S13_001206</name>
</gene>
<dbReference type="Pfam" id="PF07521">
    <property type="entry name" value="RMMBL"/>
    <property type="match status" value="1"/>
</dbReference>
<comment type="similarity">
    <text evidence="12 13">Belongs to the metallo-beta-lactamase superfamily. RNA-metabolizing metallo-beta-lactamase-like family. Bacterial RNase J subfamily.</text>
</comment>
<dbReference type="NCBIfam" id="TIGR00649">
    <property type="entry name" value="MG423"/>
    <property type="match status" value="1"/>
</dbReference>
<feature type="binding site" evidence="12 15">
    <location>
        <begin position="364"/>
        <end position="368"/>
    </location>
    <ligand>
        <name>substrate</name>
    </ligand>
</feature>
<dbReference type="InterPro" id="IPR011108">
    <property type="entry name" value="RMMBL"/>
</dbReference>
<keyword evidence="4 12" id="KW-0540">Nuclease</keyword>
<keyword evidence="9 12" id="KW-0269">Exonuclease</keyword>
<protein>
    <recommendedName>
        <fullName evidence="12 13">Ribonuclease J</fullName>
        <shortName evidence="12">RNase J</shortName>
        <ecNumber evidence="12 13">3.1.-.-</ecNumber>
    </recommendedName>
</protein>
<keyword evidence="5 13" id="KW-0479">Metal-binding</keyword>
<evidence type="ECO:0000256" key="1">
    <source>
        <dbReference type="ARBA" id="ARBA00004496"/>
    </source>
</evidence>
<feature type="binding site" evidence="16">
    <location>
        <position position="51"/>
    </location>
    <ligand>
        <name>Ca(2+)</name>
        <dbReference type="ChEBI" id="CHEBI:29108"/>
    </ligand>
</feature>
<feature type="binding site" evidence="16">
    <location>
        <position position="79"/>
    </location>
    <ligand>
        <name>Zn(2+)</name>
        <dbReference type="ChEBI" id="CHEBI:29105"/>
        <label>2</label>
        <note>catalytic</note>
    </ligand>
</feature>
<dbReference type="InterPro" id="IPR055132">
    <property type="entry name" value="RNase_J_b_CASP"/>
</dbReference>
<feature type="binding site" evidence="16">
    <location>
        <position position="49"/>
    </location>
    <ligand>
        <name>Ca(2+)</name>
        <dbReference type="ChEBI" id="CHEBI:29108"/>
    </ligand>
</feature>
<evidence type="ECO:0000256" key="15">
    <source>
        <dbReference type="PIRSR" id="PIRSR004803-2"/>
    </source>
</evidence>
<dbReference type="Pfam" id="PF17770">
    <property type="entry name" value="RNase_J_C"/>
    <property type="match status" value="1"/>
</dbReference>
<evidence type="ECO:0000256" key="7">
    <source>
        <dbReference type="ARBA" id="ARBA00022801"/>
    </source>
</evidence>
<feature type="binding site" evidence="16">
    <location>
        <position position="78"/>
    </location>
    <ligand>
        <name>Zn(2+)</name>
        <dbReference type="ChEBI" id="CHEBI:29105"/>
        <label>2</label>
        <note>catalytic</note>
    </ligand>
</feature>
<proteinExistence type="inferred from homology"/>
<dbReference type="InterPro" id="IPR036866">
    <property type="entry name" value="RibonucZ/Hydroxyglut_hydro"/>
</dbReference>
<dbReference type="SUPFAM" id="SSF56281">
    <property type="entry name" value="Metallo-hydrolase/oxidoreductase"/>
    <property type="match status" value="1"/>
</dbReference>
<dbReference type="InterPro" id="IPR001587">
    <property type="entry name" value="RNase_J_CS"/>
</dbReference>
<keyword evidence="16" id="KW-0106">Calcium</keyword>
<dbReference type="GO" id="GO:0008270">
    <property type="term" value="F:zinc ion binding"/>
    <property type="evidence" value="ECO:0007669"/>
    <property type="project" value="InterPro"/>
</dbReference>
<dbReference type="PANTHER" id="PTHR43694">
    <property type="entry name" value="RIBONUCLEASE J"/>
    <property type="match status" value="1"/>
</dbReference>
<evidence type="ECO:0000256" key="12">
    <source>
        <dbReference type="HAMAP-Rule" id="MF_01491"/>
    </source>
</evidence>
<evidence type="ECO:0000256" key="11">
    <source>
        <dbReference type="ARBA" id="ARBA00065702"/>
    </source>
</evidence>
<evidence type="ECO:0000313" key="18">
    <source>
        <dbReference type="EMBL" id="MDQ0214809.1"/>
    </source>
</evidence>
<feature type="domain" description="Metallo-beta-lactamase" evidence="17">
    <location>
        <begin position="21"/>
        <end position="215"/>
    </location>
</feature>
<keyword evidence="19" id="KW-1185">Reference proteome</keyword>
<dbReference type="Gene3D" id="3.40.50.10710">
    <property type="entry name" value="Metallo-hydrolase/oxidoreductase"/>
    <property type="match status" value="1"/>
</dbReference>
<feature type="binding site" evidence="16">
    <location>
        <position position="390"/>
    </location>
    <ligand>
        <name>Zn(2+)</name>
        <dbReference type="ChEBI" id="CHEBI:29105"/>
        <label>2</label>
        <note>catalytic</note>
    </ligand>
</feature>
<evidence type="ECO:0000256" key="8">
    <source>
        <dbReference type="ARBA" id="ARBA00022833"/>
    </source>
</evidence>
<dbReference type="AlphaFoldDB" id="A0AAJ1T2N7"/>
<evidence type="ECO:0000256" key="3">
    <source>
        <dbReference type="ARBA" id="ARBA00022552"/>
    </source>
</evidence>
<dbReference type="GO" id="GO:0006397">
    <property type="term" value="P:mRNA processing"/>
    <property type="evidence" value="ECO:0007669"/>
    <property type="project" value="UniProtKB-ARBA"/>
</dbReference>
<evidence type="ECO:0000256" key="9">
    <source>
        <dbReference type="ARBA" id="ARBA00022839"/>
    </source>
</evidence>
<dbReference type="Gene3D" id="3.60.15.10">
    <property type="entry name" value="Ribonuclease Z/Hydroxyacylglutathione hydrolase-like"/>
    <property type="match status" value="1"/>
</dbReference>
<dbReference type="FunFam" id="3.40.50.10710:FF:000001">
    <property type="entry name" value="Ribonuclease J"/>
    <property type="match status" value="1"/>
</dbReference>
<comment type="caution">
    <text evidence="18">The sequence shown here is derived from an EMBL/GenBank/DDBJ whole genome shotgun (WGS) entry which is preliminary data.</text>
</comment>
<dbReference type="Pfam" id="PF00753">
    <property type="entry name" value="Lactamase_B"/>
    <property type="match status" value="1"/>
</dbReference>
<feature type="binding site" evidence="16">
    <location>
        <position position="76"/>
    </location>
    <ligand>
        <name>Zn(2+)</name>
        <dbReference type="ChEBI" id="CHEBI:29105"/>
        <label>1</label>
        <note>catalytic</note>
    </ligand>
</feature>
<dbReference type="GO" id="GO:0006364">
    <property type="term" value="P:rRNA processing"/>
    <property type="evidence" value="ECO:0007669"/>
    <property type="project" value="UniProtKB-UniRule"/>
</dbReference>
<evidence type="ECO:0000256" key="14">
    <source>
        <dbReference type="PIRSR" id="PIRSR004803-1"/>
    </source>
</evidence>
<dbReference type="InterPro" id="IPR030854">
    <property type="entry name" value="RNase_J_bac"/>
</dbReference>
<accession>A0AAJ1T2N7</accession>
<evidence type="ECO:0000256" key="6">
    <source>
        <dbReference type="ARBA" id="ARBA00022759"/>
    </source>
</evidence>
<keyword evidence="10 12" id="KW-0694">RNA-binding</keyword>
<dbReference type="InterPro" id="IPR042173">
    <property type="entry name" value="RNase_J_2"/>
</dbReference>
<reference evidence="18" key="1">
    <citation type="submission" date="2023-07" db="EMBL/GenBank/DDBJ databases">
        <title>Genomic Encyclopedia of Type Strains, Phase IV (KMG-IV): sequencing the most valuable type-strain genomes for metagenomic binning, comparative biology and taxonomic classification.</title>
        <authorList>
            <person name="Goeker M."/>
        </authorList>
    </citation>
    <scope>NUCLEOTIDE SEQUENCE</scope>
    <source>
        <strain evidence="18">DSM 23947</strain>
    </source>
</reference>
<dbReference type="GO" id="GO:0003723">
    <property type="term" value="F:RNA binding"/>
    <property type="evidence" value="ECO:0007669"/>
    <property type="project" value="UniProtKB-UniRule"/>
</dbReference>
<evidence type="ECO:0000256" key="4">
    <source>
        <dbReference type="ARBA" id="ARBA00022722"/>
    </source>
</evidence>
<feature type="binding site" evidence="16">
    <location>
        <position position="74"/>
    </location>
    <ligand>
        <name>Zn(2+)</name>
        <dbReference type="ChEBI" id="CHEBI:29105"/>
        <label>1</label>
        <note>catalytic</note>
    </ligand>
</feature>
<dbReference type="Proteomes" id="UP001237207">
    <property type="component" value="Unassembled WGS sequence"/>
</dbReference>
<sequence length="555" mass="61486">MKFVKNDQTAVFALGGLGEIGKNTYGVQFQDEIILIDAGIKFPEDELLGIDYVIPDYTYLVKNVDKIKGLFITHGHEDHIGGIPYLLRQVNIPIYGGKLALGLIKNKLEEHGLLRQTELYEIQEDDVIKFRKTSVSFFRTTHSIPDSYGIVVKTPPGNIVHTGDFKFDFTPVGEPANLTKMAEIGKEGVLCLLSDSTNSEVPNFTMSERRVGESIQDIFRRVDGRIIFATFASNIHRLQQVTEAAVSNGRKIAVFGRSMEAAIEIGQDLGYIRCPKDTFVDHGQINRIPANQVTILCTGSQGEPMAALSRIANGTHRQIQIHPGDTVVFSSSPIPGNTISVNRTINLLYKAGADVIHGSLSNIHTSGHGGQEEQKLMLRLMKPKYFMPIHGEYRMQRTHAQLGQDCGVPEDHCFIMDNGEVLALGKNSAEVAGKIPSGSVYIDGSGIGDIGNIVLRDRRILSEEGLVIVVVSINMKEFKIAAGPDIISRGFVYMRESGDLINVAQSMITKHINKVLERKTSQWSEIKNEITETLAPFLYEKTKRRPMILPIIMEV</sequence>
<feature type="active site" description="Proton donor" evidence="14">
    <location>
        <position position="195"/>
    </location>
</feature>
<evidence type="ECO:0000256" key="13">
    <source>
        <dbReference type="PIRNR" id="PIRNR004803"/>
    </source>
</evidence>
<evidence type="ECO:0000256" key="5">
    <source>
        <dbReference type="ARBA" id="ARBA00022723"/>
    </source>
</evidence>
<feature type="binding site" evidence="16">
    <location>
        <position position="164"/>
    </location>
    <ligand>
        <name>Zn(2+)</name>
        <dbReference type="ChEBI" id="CHEBI:29105"/>
        <label>2</label>
        <note>catalytic</note>
    </ligand>
</feature>
<comment type="subcellular location">
    <subcellularLocation>
        <location evidence="1 12 13">Cytoplasm</location>
    </subcellularLocation>
</comment>
<evidence type="ECO:0000256" key="16">
    <source>
        <dbReference type="PIRSR" id="PIRSR004803-3"/>
    </source>
</evidence>
<feature type="active site" description="Proton acceptor" evidence="14">
    <location>
        <position position="368"/>
    </location>
</feature>
<comment type="function">
    <text evidence="12">An RNase that has 5'-3' exonuclease and possibly endonuclease activity. Involved in maturation of rRNA and in some organisms also mRNA maturation and/or decay.</text>
</comment>
<feature type="binding site" evidence="16">
    <location>
        <position position="142"/>
    </location>
    <ligand>
        <name>Zn(2+)</name>
        <dbReference type="ChEBI" id="CHEBI:29105"/>
        <label>1</label>
        <note>catalytic</note>
    </ligand>
</feature>
<dbReference type="GO" id="GO:0005737">
    <property type="term" value="C:cytoplasm"/>
    <property type="evidence" value="ECO:0007669"/>
    <property type="project" value="UniProtKB-SubCell"/>
</dbReference>
<evidence type="ECO:0000313" key="19">
    <source>
        <dbReference type="Proteomes" id="UP001237207"/>
    </source>
</evidence>
<dbReference type="EC" id="3.1.-.-" evidence="12 13"/>
<dbReference type="InterPro" id="IPR041636">
    <property type="entry name" value="RNase_J_C"/>
</dbReference>
<dbReference type="GO" id="GO:0004521">
    <property type="term" value="F:RNA endonuclease activity"/>
    <property type="evidence" value="ECO:0007669"/>
    <property type="project" value="UniProtKB-UniRule"/>
</dbReference>
<comment type="subunit">
    <text evidence="11">Unclear whether it forms homodimers or belongs to a larger complex. According to probably does not form homodimers, while shows homodimer formation. Both reports show RNase J1 and J2 interaction, probably as a heterotetramer shows it is a component of a possible RNA degradosome complex composed of rny, rnjA, rnjB, pnp, pfkA and eno, while finds no evidence of an RNA degradosome complex.</text>
</comment>
<feature type="binding site" evidence="15">
    <location>
        <begin position="232"/>
        <end position="234"/>
    </location>
    <ligand>
        <name>substrate</name>
    </ligand>
</feature>
<dbReference type="GO" id="GO:0004534">
    <property type="term" value="F:5'-3' RNA exonuclease activity"/>
    <property type="evidence" value="ECO:0007669"/>
    <property type="project" value="UniProtKB-UniRule"/>
</dbReference>
<feature type="binding site" evidence="16">
    <location>
        <position position="443"/>
    </location>
    <ligand>
        <name>Ca(2+)</name>
        <dbReference type="ChEBI" id="CHEBI:29108"/>
    </ligand>
</feature>
<keyword evidence="6 12" id="KW-0255">Endonuclease</keyword>